<accession>A0A8H7Z8X7</accession>
<dbReference type="EMBL" id="JAEVHI010000001">
    <property type="protein sequence ID" value="KAG5303405.1"/>
    <property type="molecule type" value="Genomic_DNA"/>
</dbReference>
<dbReference type="VEuPathDB" id="FungiDB:I7I52_01398"/>
<reference evidence="1 2" key="1">
    <citation type="submission" date="2021-01" db="EMBL/GenBank/DDBJ databases">
        <title>Chromosome-level genome assembly of a human fungal pathogen reveals clustering of transcriptionally co-regulated genes.</title>
        <authorList>
            <person name="Voorhies M."/>
            <person name="Cohen S."/>
            <person name="Shea T.P."/>
            <person name="Petrus S."/>
            <person name="Munoz J.F."/>
            <person name="Poplawski S."/>
            <person name="Goldman W.E."/>
            <person name="Michael T."/>
            <person name="Cuomo C.A."/>
            <person name="Sil A."/>
            <person name="Beyhan S."/>
        </authorList>
    </citation>
    <scope>NUCLEOTIDE SEQUENCE [LARGE SCALE GENOMIC DNA]</scope>
    <source>
        <strain evidence="1 2">G184AR</strain>
    </source>
</reference>
<dbReference type="AlphaFoldDB" id="A0A8H7Z8X7"/>
<evidence type="ECO:0000313" key="2">
    <source>
        <dbReference type="Proteomes" id="UP000670092"/>
    </source>
</evidence>
<evidence type="ECO:0000313" key="1">
    <source>
        <dbReference type="EMBL" id="KAG5303405.1"/>
    </source>
</evidence>
<name>A0A8H7Z8X7_AJECA</name>
<dbReference type="Proteomes" id="UP000670092">
    <property type="component" value="Unassembled WGS sequence"/>
</dbReference>
<gene>
    <name evidence="1" type="ORF">I7I52_01398</name>
</gene>
<protein>
    <submittedName>
        <fullName evidence="1">Uncharacterized protein</fullName>
    </submittedName>
</protein>
<proteinExistence type="predicted"/>
<comment type="caution">
    <text evidence="1">The sequence shown here is derived from an EMBL/GenBank/DDBJ whole genome shotgun (WGS) entry which is preliminary data.</text>
</comment>
<sequence length="81" mass="9710">MSDTRYISQGKIQRFYLALPAYCITEPRLYSIIGWLRGKPMKYKKWCMSCASADEFEASRWEKREMKFVRIECDDLAELWA</sequence>
<organism evidence="1 2">
    <name type="scientific">Ajellomyces capsulatus</name>
    <name type="common">Darling's disease fungus</name>
    <name type="synonym">Histoplasma capsulatum</name>
    <dbReference type="NCBI Taxonomy" id="5037"/>
    <lineage>
        <taxon>Eukaryota</taxon>
        <taxon>Fungi</taxon>
        <taxon>Dikarya</taxon>
        <taxon>Ascomycota</taxon>
        <taxon>Pezizomycotina</taxon>
        <taxon>Eurotiomycetes</taxon>
        <taxon>Eurotiomycetidae</taxon>
        <taxon>Onygenales</taxon>
        <taxon>Ajellomycetaceae</taxon>
        <taxon>Histoplasma</taxon>
    </lineage>
</organism>